<dbReference type="Proteomes" id="UP001557470">
    <property type="component" value="Unassembled WGS sequence"/>
</dbReference>
<gene>
    <name evidence="4" type="ORF">UPYG_G00120750</name>
</gene>
<keyword evidence="1" id="KW-0863">Zinc-finger</keyword>
<evidence type="ECO:0000256" key="2">
    <source>
        <dbReference type="SAM" id="MobiDB-lite"/>
    </source>
</evidence>
<feature type="domain" description="C2H2-type" evidence="3">
    <location>
        <begin position="289"/>
        <end position="316"/>
    </location>
</feature>
<comment type="caution">
    <text evidence="4">The sequence shown here is derived from an EMBL/GenBank/DDBJ whole genome shotgun (WGS) entry which is preliminary data.</text>
</comment>
<dbReference type="InterPro" id="IPR036236">
    <property type="entry name" value="Znf_C2H2_sf"/>
</dbReference>
<keyword evidence="5" id="KW-1185">Reference proteome</keyword>
<dbReference type="EMBL" id="JAGEUA010000003">
    <property type="protein sequence ID" value="KAL0994332.1"/>
    <property type="molecule type" value="Genomic_DNA"/>
</dbReference>
<dbReference type="SMART" id="SM00355">
    <property type="entry name" value="ZnF_C2H2"/>
    <property type="match status" value="1"/>
</dbReference>
<dbReference type="InterPro" id="IPR013087">
    <property type="entry name" value="Znf_C2H2_type"/>
</dbReference>
<keyword evidence="1" id="KW-0479">Metal-binding</keyword>
<dbReference type="AlphaFoldDB" id="A0ABD0XUI5"/>
<accession>A0ABD0XUI5</accession>
<reference evidence="4 5" key="1">
    <citation type="submission" date="2024-06" db="EMBL/GenBank/DDBJ databases">
        <authorList>
            <person name="Pan Q."/>
            <person name="Wen M."/>
            <person name="Jouanno E."/>
            <person name="Zahm M."/>
            <person name="Klopp C."/>
            <person name="Cabau C."/>
            <person name="Louis A."/>
            <person name="Berthelot C."/>
            <person name="Parey E."/>
            <person name="Roest Crollius H."/>
            <person name="Montfort J."/>
            <person name="Robinson-Rechavi M."/>
            <person name="Bouchez O."/>
            <person name="Lampietro C."/>
            <person name="Lopez Roques C."/>
            <person name="Donnadieu C."/>
            <person name="Postlethwait J."/>
            <person name="Bobe J."/>
            <person name="Verreycken H."/>
            <person name="Guiguen Y."/>
        </authorList>
    </citation>
    <scope>NUCLEOTIDE SEQUENCE [LARGE SCALE GENOMIC DNA]</scope>
    <source>
        <strain evidence="4">Up_M1</strain>
        <tissue evidence="4">Testis</tissue>
    </source>
</reference>
<dbReference type="SUPFAM" id="SSF57667">
    <property type="entry name" value="beta-beta-alpha zinc fingers"/>
    <property type="match status" value="1"/>
</dbReference>
<name>A0ABD0XUI5_UMBPY</name>
<organism evidence="4 5">
    <name type="scientific">Umbra pygmaea</name>
    <name type="common">Eastern mudminnow</name>
    <dbReference type="NCBI Taxonomy" id="75934"/>
    <lineage>
        <taxon>Eukaryota</taxon>
        <taxon>Metazoa</taxon>
        <taxon>Chordata</taxon>
        <taxon>Craniata</taxon>
        <taxon>Vertebrata</taxon>
        <taxon>Euteleostomi</taxon>
        <taxon>Actinopterygii</taxon>
        <taxon>Neopterygii</taxon>
        <taxon>Teleostei</taxon>
        <taxon>Protacanthopterygii</taxon>
        <taxon>Esociformes</taxon>
        <taxon>Umbridae</taxon>
        <taxon>Umbra</taxon>
    </lineage>
</organism>
<keyword evidence="1" id="KW-0862">Zinc</keyword>
<dbReference type="GO" id="GO:0008270">
    <property type="term" value="F:zinc ion binding"/>
    <property type="evidence" value="ECO:0007669"/>
    <property type="project" value="UniProtKB-KW"/>
</dbReference>
<evidence type="ECO:0000313" key="5">
    <source>
        <dbReference type="Proteomes" id="UP001557470"/>
    </source>
</evidence>
<dbReference type="PROSITE" id="PS50157">
    <property type="entry name" value="ZINC_FINGER_C2H2_2"/>
    <property type="match status" value="1"/>
</dbReference>
<feature type="region of interest" description="Disordered" evidence="2">
    <location>
        <begin position="180"/>
        <end position="211"/>
    </location>
</feature>
<protein>
    <recommendedName>
        <fullName evidence="3">C2H2-type domain-containing protein</fullName>
    </recommendedName>
</protein>
<evidence type="ECO:0000313" key="4">
    <source>
        <dbReference type="EMBL" id="KAL0994332.1"/>
    </source>
</evidence>
<sequence>MENRTLLPAEDPKQTLMPLLLRTEPDTKTHRVRGEDISDVPIKVPKFQYVDFPSLHRCIQQLTVPPLDSWRQDCPLGKPFGGHPSATSKERMPHFKYVDYPSLHRCIRQLSVPPLESWSSGLARPGHVATEVPGSTTSQPFAVSGKRAGHGGGSASVHKSDQYTAFPFPGPDPGSIQCLGSSKRARRKPQQHWSSPPDVMPDVGSQRDGGHHKVVCSDRLSKFTSPKTWVSGIKCVSGVGPVRQSHMNPVGDDWHVDIEQSPQSIHKAHVEVSDCPDLGQGFWGTLPESVCPFCQKMFSDPEELRIHQKSHREKKPH</sequence>
<evidence type="ECO:0000259" key="3">
    <source>
        <dbReference type="PROSITE" id="PS50157"/>
    </source>
</evidence>
<proteinExistence type="predicted"/>
<feature type="region of interest" description="Disordered" evidence="2">
    <location>
        <begin position="131"/>
        <end position="158"/>
    </location>
</feature>
<evidence type="ECO:0000256" key="1">
    <source>
        <dbReference type="PROSITE-ProRule" id="PRU00042"/>
    </source>
</evidence>
<dbReference type="PROSITE" id="PS00028">
    <property type="entry name" value="ZINC_FINGER_C2H2_1"/>
    <property type="match status" value="1"/>
</dbReference>